<dbReference type="EMBL" id="CAMAPE010000038">
    <property type="protein sequence ID" value="CAH9100149.1"/>
    <property type="molecule type" value="Genomic_DNA"/>
</dbReference>
<feature type="domain" description="HAT C-terminal dimerisation" evidence="1">
    <location>
        <begin position="57"/>
        <end position="130"/>
    </location>
</feature>
<organism evidence="2 3">
    <name type="scientific">Cuscuta europaea</name>
    <name type="common">European dodder</name>
    <dbReference type="NCBI Taxonomy" id="41803"/>
    <lineage>
        <taxon>Eukaryota</taxon>
        <taxon>Viridiplantae</taxon>
        <taxon>Streptophyta</taxon>
        <taxon>Embryophyta</taxon>
        <taxon>Tracheophyta</taxon>
        <taxon>Spermatophyta</taxon>
        <taxon>Magnoliopsida</taxon>
        <taxon>eudicotyledons</taxon>
        <taxon>Gunneridae</taxon>
        <taxon>Pentapetalae</taxon>
        <taxon>asterids</taxon>
        <taxon>lamiids</taxon>
        <taxon>Solanales</taxon>
        <taxon>Convolvulaceae</taxon>
        <taxon>Cuscuteae</taxon>
        <taxon>Cuscuta</taxon>
        <taxon>Cuscuta subgen. Cuscuta</taxon>
    </lineage>
</organism>
<protein>
    <recommendedName>
        <fullName evidence="1">HAT C-terminal dimerisation domain-containing protein</fullName>
    </recommendedName>
</protein>
<dbReference type="Proteomes" id="UP001152484">
    <property type="component" value="Unassembled WGS sequence"/>
</dbReference>
<dbReference type="PANTHER" id="PTHR23272:SF161">
    <property type="entry name" value="ZINC FINGER BED DOMAIN-CONTAINING PROTEIN RICESLEEPER 1-LIKE"/>
    <property type="match status" value="1"/>
</dbReference>
<evidence type="ECO:0000313" key="3">
    <source>
        <dbReference type="Proteomes" id="UP001152484"/>
    </source>
</evidence>
<dbReference type="InterPro" id="IPR012337">
    <property type="entry name" value="RNaseH-like_sf"/>
</dbReference>
<gene>
    <name evidence="2" type="ORF">CEURO_LOCUS14787</name>
</gene>
<proteinExistence type="predicted"/>
<dbReference type="SUPFAM" id="SSF53098">
    <property type="entry name" value="Ribonuclease H-like"/>
    <property type="match status" value="1"/>
</dbReference>
<dbReference type="Pfam" id="PF05699">
    <property type="entry name" value="Dimer_Tnp_hAT"/>
    <property type="match status" value="1"/>
</dbReference>
<keyword evidence="3" id="KW-1185">Reference proteome</keyword>
<dbReference type="PANTHER" id="PTHR23272">
    <property type="entry name" value="BED FINGER-RELATED"/>
    <property type="match status" value="1"/>
</dbReference>
<name>A0A9P0ZIA1_CUSEU</name>
<dbReference type="OrthoDB" id="1301613at2759"/>
<dbReference type="GO" id="GO:0046983">
    <property type="term" value="F:protein dimerization activity"/>
    <property type="evidence" value="ECO:0007669"/>
    <property type="project" value="InterPro"/>
</dbReference>
<evidence type="ECO:0000313" key="2">
    <source>
        <dbReference type="EMBL" id="CAH9100149.1"/>
    </source>
</evidence>
<comment type="caution">
    <text evidence="2">The sequence shown here is derived from an EMBL/GenBank/DDBJ whole genome shotgun (WGS) entry which is preliminary data.</text>
</comment>
<reference evidence="2" key="1">
    <citation type="submission" date="2022-07" db="EMBL/GenBank/DDBJ databases">
        <authorList>
            <person name="Macas J."/>
            <person name="Novak P."/>
            <person name="Neumann P."/>
        </authorList>
    </citation>
    <scope>NUCLEOTIDE SEQUENCE</scope>
</reference>
<sequence>MENQDAIIRYNFDKQKDPKTGMWYAICKWCEKKCSMGVSGGFGMAIKHMKSCDKAKESGVGDDFDVLKWWKENERTFPILSKIAKQVLAMPISTVGVEQEFSAVGNVITDYRMRLSSSSLETLVCFHDWLKVQRRTQEITNTPTRHFMEETTEGGDSD</sequence>
<dbReference type="InterPro" id="IPR008906">
    <property type="entry name" value="HATC_C_dom"/>
</dbReference>
<accession>A0A9P0ZIA1</accession>
<evidence type="ECO:0000259" key="1">
    <source>
        <dbReference type="Pfam" id="PF05699"/>
    </source>
</evidence>
<dbReference type="AlphaFoldDB" id="A0A9P0ZIA1"/>